<sequence length="137" mass="15609">MQNHLELVDNEFEAQFSNCTLDASLFNHEAHIRLAWIHVTKYGLNKALITIDSQLLSYVASLGVKDKYNKTVTIAAVKAVSHFISKSKSNNFKDFITEFPRLKTNFKELLAQHYSIDIFNSNIAKSSFLEPNLKPFA</sequence>
<dbReference type="RefSeq" id="WP_136844443.1">
    <property type="nucleotide sequence ID" value="NZ_SUPL01000006.1"/>
</dbReference>
<dbReference type="OrthoDB" id="282517at2"/>
<dbReference type="EMBL" id="SUPL01000006">
    <property type="protein sequence ID" value="TJY34087.1"/>
    <property type="molecule type" value="Genomic_DNA"/>
</dbReference>
<gene>
    <name evidence="1" type="ORF">E5167_12285</name>
</gene>
<evidence type="ECO:0000313" key="1">
    <source>
        <dbReference type="EMBL" id="TJY34087.1"/>
    </source>
</evidence>
<dbReference type="Proteomes" id="UP000307657">
    <property type="component" value="Unassembled WGS sequence"/>
</dbReference>
<protein>
    <submittedName>
        <fullName evidence="1">Uncharacterized protein</fullName>
    </submittedName>
</protein>
<name>A0A4U0EQX3_9FLAO</name>
<evidence type="ECO:0000313" key="2">
    <source>
        <dbReference type="Proteomes" id="UP000307657"/>
    </source>
</evidence>
<accession>A0A4U0EQX3</accession>
<proteinExistence type="predicted"/>
<reference evidence="1 2" key="1">
    <citation type="submission" date="2019-04" db="EMBL/GenBank/DDBJ databases">
        <title>Lacinutrix sp. nov., isolated from marine water.</title>
        <authorList>
            <person name="Kim W."/>
        </authorList>
    </citation>
    <scope>NUCLEOTIDE SEQUENCE [LARGE SCALE GENOMIC DNA]</scope>
    <source>
        <strain evidence="1 2">CAU 1491</strain>
    </source>
</reference>
<dbReference type="AlphaFoldDB" id="A0A4U0EQX3"/>
<keyword evidence="2" id="KW-1185">Reference proteome</keyword>
<organism evidence="1 2">
    <name type="scientific">Pontimicrobium aquaticum</name>
    <dbReference type="NCBI Taxonomy" id="2565367"/>
    <lineage>
        <taxon>Bacteria</taxon>
        <taxon>Pseudomonadati</taxon>
        <taxon>Bacteroidota</taxon>
        <taxon>Flavobacteriia</taxon>
        <taxon>Flavobacteriales</taxon>
        <taxon>Flavobacteriaceae</taxon>
        <taxon>Pontimicrobium</taxon>
    </lineage>
</organism>
<comment type="caution">
    <text evidence="1">The sequence shown here is derived from an EMBL/GenBank/DDBJ whole genome shotgun (WGS) entry which is preliminary data.</text>
</comment>